<gene>
    <name evidence="4" type="ORF">SAMN05445060_1699</name>
</gene>
<evidence type="ECO:0000259" key="3">
    <source>
        <dbReference type="Pfam" id="PF13399"/>
    </source>
</evidence>
<evidence type="ECO:0000256" key="1">
    <source>
        <dbReference type="SAM" id="MobiDB-lite"/>
    </source>
</evidence>
<dbReference type="RefSeq" id="WP_076478497.1">
    <property type="nucleotide sequence ID" value="NZ_FTNT01000004.1"/>
</dbReference>
<dbReference type="Proteomes" id="UP000186218">
    <property type="component" value="Unassembled WGS sequence"/>
</dbReference>
<keyword evidence="5" id="KW-1185">Reference proteome</keyword>
<dbReference type="STRING" id="1344003.SAMN05445060_1699"/>
<sequence length="168" mass="17234">MNPDREPSRLPYRAGAMLLVAIAVVCIVLGWHSAVTKKSDPEAALQAAQSKASTTTSQSAAASPGASSAASTSSSAVDAPPVCVFNAGTITGLAAEVSETLKNKGYTVASTRSLVTSSITENTVFYRESQRDAAQQIVDTLGGSATLDERPTAFTQCATGIPVVVVTR</sequence>
<feature type="domain" description="LytR/CpsA/Psr regulator C-terminal" evidence="3">
    <location>
        <begin position="82"/>
        <end position="165"/>
    </location>
</feature>
<name>A0A1N7F102_9NOCA</name>
<proteinExistence type="predicted"/>
<accession>A0A1N7F102</accession>
<dbReference type="Gene3D" id="3.30.70.2390">
    <property type="match status" value="1"/>
</dbReference>
<dbReference type="Pfam" id="PF13399">
    <property type="entry name" value="LytR_C"/>
    <property type="match status" value="1"/>
</dbReference>
<evidence type="ECO:0000313" key="5">
    <source>
        <dbReference type="Proteomes" id="UP000186218"/>
    </source>
</evidence>
<dbReference type="AlphaFoldDB" id="A0A1N7F102"/>
<evidence type="ECO:0000313" key="4">
    <source>
        <dbReference type="EMBL" id="SIR93885.1"/>
    </source>
</evidence>
<evidence type="ECO:0000256" key="2">
    <source>
        <dbReference type="SAM" id="Phobius"/>
    </source>
</evidence>
<dbReference type="InterPro" id="IPR027381">
    <property type="entry name" value="LytR/CpsA/Psr_C"/>
</dbReference>
<dbReference type="EMBL" id="FTNT01000004">
    <property type="protein sequence ID" value="SIR93885.1"/>
    <property type="molecule type" value="Genomic_DNA"/>
</dbReference>
<keyword evidence="2" id="KW-0812">Transmembrane</keyword>
<keyword evidence="2" id="KW-1133">Transmembrane helix</keyword>
<feature type="region of interest" description="Disordered" evidence="1">
    <location>
        <begin position="53"/>
        <end position="76"/>
    </location>
</feature>
<dbReference type="OrthoDB" id="4375292at2"/>
<reference evidence="4 5" key="1">
    <citation type="submission" date="2017-01" db="EMBL/GenBank/DDBJ databases">
        <authorList>
            <person name="Mah S.A."/>
            <person name="Swanson W.J."/>
            <person name="Moy G.W."/>
            <person name="Vacquier V.D."/>
        </authorList>
    </citation>
    <scope>NUCLEOTIDE SEQUENCE [LARGE SCALE GENOMIC DNA]</scope>
    <source>
        <strain evidence="4 5">CPCC 203464</strain>
    </source>
</reference>
<protein>
    <submittedName>
        <fullName evidence="4">LytR cell envelope-related transcriptional attenuator</fullName>
    </submittedName>
</protein>
<keyword evidence="2" id="KW-0472">Membrane</keyword>
<feature type="transmembrane region" description="Helical" evidence="2">
    <location>
        <begin position="12"/>
        <end position="31"/>
    </location>
</feature>
<organism evidence="4 5">
    <name type="scientific">Williamsia sterculiae</name>
    <dbReference type="NCBI Taxonomy" id="1344003"/>
    <lineage>
        <taxon>Bacteria</taxon>
        <taxon>Bacillati</taxon>
        <taxon>Actinomycetota</taxon>
        <taxon>Actinomycetes</taxon>
        <taxon>Mycobacteriales</taxon>
        <taxon>Nocardiaceae</taxon>
        <taxon>Williamsia</taxon>
    </lineage>
</organism>